<proteinExistence type="predicted"/>
<dbReference type="Proteomes" id="UP000887013">
    <property type="component" value="Unassembled WGS sequence"/>
</dbReference>
<name>A0A8X6NAR8_NEPPI</name>
<organism evidence="1 2">
    <name type="scientific">Nephila pilipes</name>
    <name type="common">Giant wood spider</name>
    <name type="synonym">Nephila maculata</name>
    <dbReference type="NCBI Taxonomy" id="299642"/>
    <lineage>
        <taxon>Eukaryota</taxon>
        <taxon>Metazoa</taxon>
        <taxon>Ecdysozoa</taxon>
        <taxon>Arthropoda</taxon>
        <taxon>Chelicerata</taxon>
        <taxon>Arachnida</taxon>
        <taxon>Araneae</taxon>
        <taxon>Araneomorphae</taxon>
        <taxon>Entelegynae</taxon>
        <taxon>Araneoidea</taxon>
        <taxon>Nephilidae</taxon>
        <taxon>Nephila</taxon>
    </lineage>
</organism>
<accession>A0A8X6NAR8</accession>
<dbReference type="EMBL" id="BMAW01007612">
    <property type="protein sequence ID" value="GFT04594.1"/>
    <property type="molecule type" value="Genomic_DNA"/>
</dbReference>
<dbReference type="InterPro" id="IPR011335">
    <property type="entry name" value="Restrct_endonuc-II-like"/>
</dbReference>
<evidence type="ECO:0008006" key="3">
    <source>
        <dbReference type="Google" id="ProtNLM"/>
    </source>
</evidence>
<dbReference type="OrthoDB" id="10553971at2759"/>
<dbReference type="SUPFAM" id="SSF52980">
    <property type="entry name" value="Restriction endonuclease-like"/>
    <property type="match status" value="1"/>
</dbReference>
<dbReference type="GO" id="GO:0006281">
    <property type="term" value="P:DNA repair"/>
    <property type="evidence" value="ECO:0007669"/>
    <property type="project" value="UniProtKB-ARBA"/>
</dbReference>
<comment type="caution">
    <text evidence="1">The sequence shown here is derived from an EMBL/GenBank/DDBJ whole genome shotgun (WGS) entry which is preliminary data.</text>
</comment>
<evidence type="ECO:0000313" key="2">
    <source>
        <dbReference type="Proteomes" id="UP000887013"/>
    </source>
</evidence>
<keyword evidence="2" id="KW-1185">Reference proteome</keyword>
<dbReference type="AlphaFoldDB" id="A0A8X6NAR8"/>
<protein>
    <recommendedName>
        <fullName evidence="3">YqaJ viral recombinase domain-containing protein</fullName>
    </recommendedName>
</protein>
<evidence type="ECO:0000313" key="1">
    <source>
        <dbReference type="EMBL" id="GFT04594.1"/>
    </source>
</evidence>
<gene>
    <name evidence="1" type="ORF">NPIL_526521</name>
</gene>
<sequence length="109" mass="12786">MHITETFFFHQHFFKSIEELVEIEQRTVGQNCTHTDCEYRLEMEDRVWSMVQHMYPQCIVRKNGLVIHPLDQYIAASPDGLIRSGEDYMLLEIKCILNPDGSSPEVINK</sequence>
<dbReference type="InterPro" id="IPR011604">
    <property type="entry name" value="PDDEXK-like_dom_sf"/>
</dbReference>
<reference evidence="1" key="1">
    <citation type="submission" date="2020-08" db="EMBL/GenBank/DDBJ databases">
        <title>Multicomponent nature underlies the extraordinary mechanical properties of spider dragline silk.</title>
        <authorList>
            <person name="Kono N."/>
            <person name="Nakamura H."/>
            <person name="Mori M."/>
            <person name="Yoshida Y."/>
            <person name="Ohtoshi R."/>
            <person name="Malay A.D."/>
            <person name="Moran D.A.P."/>
            <person name="Tomita M."/>
            <person name="Numata K."/>
            <person name="Arakawa K."/>
        </authorList>
    </citation>
    <scope>NUCLEOTIDE SEQUENCE</scope>
</reference>
<dbReference type="Gene3D" id="3.90.320.10">
    <property type="match status" value="1"/>
</dbReference>